<dbReference type="InterPro" id="IPR025836">
    <property type="entry name" value="Zn_knuckle_CX2CX4HX4C"/>
</dbReference>
<reference evidence="4 5" key="1">
    <citation type="submission" date="2024-04" db="EMBL/GenBank/DDBJ databases">
        <authorList>
            <person name="Fracassetti M."/>
        </authorList>
    </citation>
    <scope>NUCLEOTIDE SEQUENCE [LARGE SCALE GENOMIC DNA]</scope>
</reference>
<evidence type="ECO:0000259" key="3">
    <source>
        <dbReference type="Pfam" id="PF14392"/>
    </source>
</evidence>
<feature type="compositionally biased region" description="Basic residues" evidence="1">
    <location>
        <begin position="613"/>
        <end position="625"/>
    </location>
</feature>
<gene>
    <name evidence="4" type="ORF">LTRI10_LOCUS3026</name>
</gene>
<evidence type="ECO:0000313" key="4">
    <source>
        <dbReference type="EMBL" id="CAL1355254.1"/>
    </source>
</evidence>
<organism evidence="4 5">
    <name type="scientific">Linum trigynum</name>
    <dbReference type="NCBI Taxonomy" id="586398"/>
    <lineage>
        <taxon>Eukaryota</taxon>
        <taxon>Viridiplantae</taxon>
        <taxon>Streptophyta</taxon>
        <taxon>Embryophyta</taxon>
        <taxon>Tracheophyta</taxon>
        <taxon>Spermatophyta</taxon>
        <taxon>Magnoliopsida</taxon>
        <taxon>eudicotyledons</taxon>
        <taxon>Gunneridae</taxon>
        <taxon>Pentapetalae</taxon>
        <taxon>rosids</taxon>
        <taxon>fabids</taxon>
        <taxon>Malpighiales</taxon>
        <taxon>Linaceae</taxon>
        <taxon>Linum</taxon>
    </lineage>
</organism>
<name>A0AAV2CFF7_9ROSI</name>
<dbReference type="EMBL" id="OZ034813">
    <property type="protein sequence ID" value="CAL1355254.1"/>
    <property type="molecule type" value="Genomic_DNA"/>
</dbReference>
<dbReference type="AlphaFoldDB" id="A0AAV2CFF7"/>
<dbReference type="PANTHER" id="PTHR31286:SF178">
    <property type="entry name" value="DUF4283 DOMAIN-CONTAINING PROTEIN"/>
    <property type="match status" value="1"/>
</dbReference>
<evidence type="ECO:0000256" key="1">
    <source>
        <dbReference type="SAM" id="MobiDB-lite"/>
    </source>
</evidence>
<dbReference type="Pfam" id="PF14111">
    <property type="entry name" value="DUF4283"/>
    <property type="match status" value="1"/>
</dbReference>
<evidence type="ECO:0000259" key="2">
    <source>
        <dbReference type="Pfam" id="PF14111"/>
    </source>
</evidence>
<feature type="region of interest" description="Disordered" evidence="1">
    <location>
        <begin position="403"/>
        <end position="443"/>
    </location>
</feature>
<keyword evidence="5" id="KW-1185">Reference proteome</keyword>
<dbReference type="Pfam" id="PF14392">
    <property type="entry name" value="zf-CCHC_4"/>
    <property type="match status" value="1"/>
</dbReference>
<feature type="domain" description="DUF4283" evidence="2">
    <location>
        <begin position="184"/>
        <end position="260"/>
    </location>
</feature>
<evidence type="ECO:0008006" key="6">
    <source>
        <dbReference type="Google" id="ProtNLM"/>
    </source>
</evidence>
<dbReference type="InterPro" id="IPR040256">
    <property type="entry name" value="At4g02000-like"/>
</dbReference>
<feature type="region of interest" description="Disordered" evidence="1">
    <location>
        <begin position="1"/>
        <end position="22"/>
    </location>
</feature>
<accession>A0AAV2CFF7</accession>
<dbReference type="Proteomes" id="UP001497516">
    <property type="component" value="Chromosome 1"/>
</dbReference>
<feature type="region of interest" description="Disordered" evidence="1">
    <location>
        <begin position="605"/>
        <end position="655"/>
    </location>
</feature>
<sequence>MAAIKALPAKKKGRRSRWEEGKSVAKDLEGDFAIHLEQNGGYIEPRASVLSGKKQGKALPSPLMNTKAIDKKGSYRIQEGREVNKEGKGFKGRRKRGGEDCTHLSSSTAYSPWLWLVSIPTYSRGKITLPQTKLQNLLLCTKMEPINNEAITNQGRGSLVQSQTRGRGGRLVLSSTGGRGMSMLLGKMLTESKVAVAKAAGAARYAWGCYGEVNIQPTETQNLFLFTFKSREIRDKIWEERPWSLSNTMTAIEKYSGRGKPEDVPIEKMAMWVQIHGLHQNQRSEENMVAIGSSYFMELLDIDRASLEFTGYRRFLRILVEVDIREPVPVGFDFPFLDEFTGVEHCDEIEFKYERLVELCYFCGKVGHNWPTCRAMNEERRQKGVAYLSEIYTASLKAGIDSPRRSSAAQVRSRGEGRGSYRGNEAGESNSVAERGSTAGGMQLIPPGFMIQRVEEGQIETEDQGLLGRQRGRYREGMGGRDISIDLEKAAEELEWGLRLGEGGGGWEAGNQRRGVGLGQGSGEGEVQTALSLGPVIQETGGKTHGQLNKGGLEKAQGKVISGGSGLYQHAEEELEEEMGRARKKRKGTNRLELAGPIISEGAVFMGGQEGKNRKKKGIRGKKGAQRVTRSEEVADCQEDDSRAAVVRQKPPHPE</sequence>
<dbReference type="InterPro" id="IPR025558">
    <property type="entry name" value="DUF4283"/>
</dbReference>
<protein>
    <recommendedName>
        <fullName evidence="6">CCHC-type domain-containing protein</fullName>
    </recommendedName>
</protein>
<evidence type="ECO:0000313" key="5">
    <source>
        <dbReference type="Proteomes" id="UP001497516"/>
    </source>
</evidence>
<proteinExistence type="predicted"/>
<feature type="domain" description="Zinc knuckle CX2CX4HX4C" evidence="3">
    <location>
        <begin position="349"/>
        <end position="374"/>
    </location>
</feature>
<dbReference type="PANTHER" id="PTHR31286">
    <property type="entry name" value="GLYCINE-RICH CELL WALL STRUCTURAL PROTEIN 1.8-LIKE"/>
    <property type="match status" value="1"/>
</dbReference>